<feature type="compositionally biased region" description="Polar residues" evidence="1">
    <location>
        <begin position="254"/>
        <end position="264"/>
    </location>
</feature>
<feature type="compositionally biased region" description="Low complexity" evidence="1">
    <location>
        <begin position="221"/>
        <end position="234"/>
    </location>
</feature>
<sequence>MSQKPSSSSSSSNGRPSRTGDRLIRRLCANESTLEKALALYESLQDVFAHGALPNVCAYIACEMLGNTDVSWEAASLASTVGPPECLNLWQQVRRHLSKFTPTVSYLSLVRTYDLTAPQSFITVLQTVEDIAGRDSVFINDASRDSVLFAVFTWTGSLLKIENITPEVVADDYDLDEDELKRHMEVIETKCDDLASMITMSYEAVKMPRGGTLLNPINEISPPSSRSASSGPGSIVPLKRGAETVTERSPGSKRLNSGTAQNEVHLSPSKPPHQTSHIPVTYSRSLNEIRRHPLPLNSEASSKKSDVAESASGKGVITPPVKPSFVGENPWKRTKTLSPEKDMVTETSQSRMGAHLEPLELEYIGVNRSAGKPSDQQASTSQSARSPDTSPVAIEPGLDAGPPAKRKRGRPNKSSQPIPSSSSSSRSTLVNSSSASSSSTLPSTIVKPTPIVAPTQATQAQLLTHIRKADWAIITHTETFPCPDVILKLKILDLKTRILERDKLPTNPGNPDVLSSASVASATKLDELIQNAREDVVRYVRGGKDDKGNKVGIGEGGYGGDIELKLKVLDLETRVSEWRRIMDGCS</sequence>
<feature type="compositionally biased region" description="Polar residues" evidence="1">
    <location>
        <begin position="374"/>
        <end position="389"/>
    </location>
</feature>
<accession>A0ABP1D8N8</accession>
<name>A0ABP1D8N8_9APHY</name>
<evidence type="ECO:0000256" key="1">
    <source>
        <dbReference type="SAM" id="MobiDB-lite"/>
    </source>
</evidence>
<feature type="region of interest" description="Disordered" evidence="1">
    <location>
        <begin position="369"/>
        <end position="445"/>
    </location>
</feature>
<proteinExistence type="predicted"/>
<gene>
    <name evidence="2" type="ORF">GFSPODELE1_LOCUS4568</name>
</gene>
<dbReference type="Proteomes" id="UP001497453">
    <property type="component" value="Chromosome 3"/>
</dbReference>
<feature type="region of interest" description="Disordered" evidence="1">
    <location>
        <begin position="215"/>
        <end position="278"/>
    </location>
</feature>
<keyword evidence="3" id="KW-1185">Reference proteome</keyword>
<feature type="compositionally biased region" description="Low complexity" evidence="1">
    <location>
        <begin position="414"/>
        <end position="444"/>
    </location>
</feature>
<evidence type="ECO:0000313" key="3">
    <source>
        <dbReference type="Proteomes" id="UP001497453"/>
    </source>
</evidence>
<dbReference type="EMBL" id="OZ037946">
    <property type="protein sequence ID" value="CAL1703423.1"/>
    <property type="molecule type" value="Genomic_DNA"/>
</dbReference>
<protein>
    <submittedName>
        <fullName evidence="2">Uncharacterized protein</fullName>
    </submittedName>
</protein>
<feature type="compositionally biased region" description="Low complexity" evidence="1">
    <location>
        <begin position="1"/>
        <end position="12"/>
    </location>
</feature>
<evidence type="ECO:0000313" key="2">
    <source>
        <dbReference type="EMBL" id="CAL1703423.1"/>
    </source>
</evidence>
<feature type="region of interest" description="Disordered" evidence="1">
    <location>
        <begin position="1"/>
        <end position="20"/>
    </location>
</feature>
<organism evidence="2 3">
    <name type="scientific">Somion occarium</name>
    <dbReference type="NCBI Taxonomy" id="3059160"/>
    <lineage>
        <taxon>Eukaryota</taxon>
        <taxon>Fungi</taxon>
        <taxon>Dikarya</taxon>
        <taxon>Basidiomycota</taxon>
        <taxon>Agaricomycotina</taxon>
        <taxon>Agaricomycetes</taxon>
        <taxon>Polyporales</taxon>
        <taxon>Cerrenaceae</taxon>
        <taxon>Somion</taxon>
    </lineage>
</organism>
<reference evidence="3" key="1">
    <citation type="submission" date="2024-04" db="EMBL/GenBank/DDBJ databases">
        <authorList>
            <person name="Shaw F."/>
            <person name="Minotto A."/>
        </authorList>
    </citation>
    <scope>NUCLEOTIDE SEQUENCE [LARGE SCALE GENOMIC DNA]</scope>
</reference>
<feature type="region of interest" description="Disordered" evidence="1">
    <location>
        <begin position="293"/>
        <end position="355"/>
    </location>
</feature>